<reference evidence="10" key="1">
    <citation type="journal article" date="2011" name="Nat. Commun.">
        <title>Effector diversification within compartments of the Leptosphaeria maculans genome affected by Repeat-Induced Point mutations.</title>
        <authorList>
            <person name="Rouxel T."/>
            <person name="Grandaubert J."/>
            <person name="Hane J.K."/>
            <person name="Hoede C."/>
            <person name="van de Wouw A.P."/>
            <person name="Couloux A."/>
            <person name="Dominguez V."/>
            <person name="Anthouard V."/>
            <person name="Bally P."/>
            <person name="Bourras S."/>
            <person name="Cozijnsen A.J."/>
            <person name="Ciuffetti L.M."/>
            <person name="Degrave A."/>
            <person name="Dilmaghani A."/>
            <person name="Duret L."/>
            <person name="Fudal I."/>
            <person name="Goodwin S.B."/>
            <person name="Gout L."/>
            <person name="Glaser N."/>
            <person name="Linglin J."/>
            <person name="Kema G.H.J."/>
            <person name="Lapalu N."/>
            <person name="Lawrence C.B."/>
            <person name="May K."/>
            <person name="Meyer M."/>
            <person name="Ollivier B."/>
            <person name="Poulain J."/>
            <person name="Schoch C.L."/>
            <person name="Simon A."/>
            <person name="Spatafora J.W."/>
            <person name="Stachowiak A."/>
            <person name="Turgeon B.G."/>
            <person name="Tyler B.M."/>
            <person name="Vincent D."/>
            <person name="Weissenbach J."/>
            <person name="Amselem J."/>
            <person name="Quesneville H."/>
            <person name="Oliver R.P."/>
            <person name="Wincker P."/>
            <person name="Balesdent M.-H."/>
            <person name="Howlett B.J."/>
        </authorList>
    </citation>
    <scope>NUCLEOTIDE SEQUENCE [LARGE SCALE GENOMIC DNA]</scope>
    <source>
        <strain evidence="10">JN3 / isolate v23.1.3 / race Av1-4-5-6-7-8</strain>
    </source>
</reference>
<dbReference type="FunFam" id="3.90.226.10:FF:000026">
    <property type="entry name" value="3-hydroxyisobutyryl-CoA hydrolase, mitochondrial"/>
    <property type="match status" value="1"/>
</dbReference>
<dbReference type="Proteomes" id="UP000002668">
    <property type="component" value="Genome"/>
</dbReference>
<evidence type="ECO:0000256" key="5">
    <source>
        <dbReference type="ARBA" id="ARBA00023128"/>
    </source>
</evidence>
<sequence length="823" mass="91370">MSLRTIARTPLSWGSRVQTTRSMPLRANITHPAWMSGSRKYATPTADLLKAQQDDDPDDVIFTNNYGVRSIELNRPKKLNSLNGSMARKIIPRLQEWAKSDMAGVVVIKGSGRAFCAGGDVAALAKWNQEGPEGQQRSADYFGLEYKLDHLIATYTKPYVAFMDGITMGGGVGLSIHAPFRIATENTLFAMPETTIGFFPDVGASFFLPRMEGSLGTYLALTSEQLKGVDAFYAGVGTHYIHSSTLQQLESRLAELQFPDYMPLQERFKIINATIEEYSTGLPADKPTMSGALRKTIDRVFHVDQPSIKAIIQSLEDVKSDASAPALQKWADRTIQTIHSRSPISVAVTLQQMRVGRQWSIAQTFQREYDIATQFMSHGDFIEGVTARLIERKKERPNWNPSTLDDVKRKDVEAFFNPGQYGPLPLISQTDYTEYPHSWIGLPKEDEILREASGKKSEDVVASLLEKYEGKQGVREKIAEVLDRFKSSLPTAPVSYSSSLNVYLASTTEVANCRPQHRSEAITPPHHNTSTQLLSKQGISVETTAHIRFDTQNTNLARFLESAKSGYPSSRYRYPTTPQSLYAHPTRRQRHTAGVPQDQPSGPKECSGCLFPGFLRCRFRGSPPPTQTSFVSDVAMSAIESAYMNSMSATSKHRFDMRAAGYHGKDAIRIQNVDKRECGTGQIRIAPANVAICGTALPDHLDGPAFASTTPQSITNAMIPSTLGHEFSGTIRKLGPGVASSLSFCPGNHVVLQPHPLPHRLPRLHPQRTKSVPHERLHRALEQQQRAQRLRRRLRGALYGCFGVLRGDVAVCHYLFISREIKA</sequence>
<dbReference type="HOGENOM" id="CLU_343902_0_0_1"/>
<evidence type="ECO:0000256" key="2">
    <source>
        <dbReference type="ARBA" id="ARBA00004173"/>
    </source>
</evidence>
<evidence type="ECO:0000259" key="8">
    <source>
        <dbReference type="Pfam" id="PF16113"/>
    </source>
</evidence>
<dbReference type="SUPFAM" id="SSF52096">
    <property type="entry name" value="ClpP/crotonase"/>
    <property type="match status" value="1"/>
</dbReference>
<dbReference type="AlphaFoldDB" id="E4ZZC3"/>
<dbReference type="InParanoid" id="E4ZZC3"/>
<name>E4ZZC3_LEPMJ</name>
<comment type="catalytic activity">
    <reaction evidence="1">
        <text>3-hydroxy-2-methylpropanoyl-CoA + H2O = 3-hydroxy-2-methylpropanoate + CoA + H(+)</text>
        <dbReference type="Rhea" id="RHEA:20888"/>
        <dbReference type="ChEBI" id="CHEBI:11805"/>
        <dbReference type="ChEBI" id="CHEBI:15377"/>
        <dbReference type="ChEBI" id="CHEBI:15378"/>
        <dbReference type="ChEBI" id="CHEBI:57287"/>
        <dbReference type="ChEBI" id="CHEBI:57340"/>
        <dbReference type="EC" id="3.1.2.4"/>
    </reaction>
</comment>
<dbReference type="InterPro" id="IPR032259">
    <property type="entry name" value="HIBYL-CoA-H"/>
</dbReference>
<evidence type="ECO:0000256" key="7">
    <source>
        <dbReference type="SAM" id="MobiDB-lite"/>
    </source>
</evidence>
<dbReference type="InterPro" id="IPR011032">
    <property type="entry name" value="GroES-like_sf"/>
</dbReference>
<dbReference type="OrthoDB" id="1737613at2759"/>
<keyword evidence="10" id="KW-1185">Reference proteome</keyword>
<dbReference type="InterPro" id="IPR029045">
    <property type="entry name" value="ClpP/crotonase-like_dom_sf"/>
</dbReference>
<dbReference type="SUPFAM" id="SSF50129">
    <property type="entry name" value="GroES-like"/>
    <property type="match status" value="1"/>
</dbReference>
<evidence type="ECO:0000256" key="4">
    <source>
        <dbReference type="ARBA" id="ARBA00022801"/>
    </source>
</evidence>
<dbReference type="InterPro" id="IPR018376">
    <property type="entry name" value="Enoyl-CoA_hyd/isom_CS"/>
</dbReference>
<dbReference type="InterPro" id="IPR002328">
    <property type="entry name" value="ADH_Zn_CS"/>
</dbReference>
<dbReference type="CDD" id="cd06558">
    <property type="entry name" value="crotonase-like"/>
    <property type="match status" value="1"/>
</dbReference>
<evidence type="ECO:0000256" key="1">
    <source>
        <dbReference type="ARBA" id="ARBA00001709"/>
    </source>
</evidence>
<dbReference type="GO" id="GO:0003860">
    <property type="term" value="F:3-hydroxyisobutyryl-CoA hydrolase activity"/>
    <property type="evidence" value="ECO:0007669"/>
    <property type="project" value="UniProtKB-EC"/>
</dbReference>
<dbReference type="InterPro" id="IPR045004">
    <property type="entry name" value="ECH_dom"/>
</dbReference>
<dbReference type="PANTHER" id="PTHR43176">
    <property type="entry name" value="3-HYDROXYISOBUTYRYL-COA HYDROLASE-RELATED"/>
    <property type="match status" value="1"/>
</dbReference>
<dbReference type="Gene3D" id="3.90.180.10">
    <property type="entry name" value="Medium-chain alcohol dehydrogenases, catalytic domain"/>
    <property type="match status" value="1"/>
</dbReference>
<dbReference type="GO" id="GO:0016491">
    <property type="term" value="F:oxidoreductase activity"/>
    <property type="evidence" value="ECO:0007669"/>
    <property type="project" value="InterPro"/>
</dbReference>
<dbReference type="NCBIfam" id="NF004127">
    <property type="entry name" value="PRK05617.1"/>
    <property type="match status" value="1"/>
</dbReference>
<gene>
    <name evidence="9" type="ORF">LEMA_P109830.1</name>
</gene>
<evidence type="ECO:0000313" key="9">
    <source>
        <dbReference type="EMBL" id="CBX96718.1"/>
    </source>
</evidence>
<dbReference type="Pfam" id="PF16113">
    <property type="entry name" value="ECH_2"/>
    <property type="match status" value="1"/>
</dbReference>
<dbReference type="EMBL" id="FP929129">
    <property type="protein sequence ID" value="CBX96718.1"/>
    <property type="molecule type" value="Genomic_DNA"/>
</dbReference>
<dbReference type="Gene3D" id="3.90.226.10">
    <property type="entry name" value="2-enoyl-CoA Hydratase, Chain A, domain 1"/>
    <property type="match status" value="1"/>
</dbReference>
<dbReference type="PROSITE" id="PS00166">
    <property type="entry name" value="ENOYL_COA_HYDRATASE"/>
    <property type="match status" value="1"/>
</dbReference>
<dbReference type="PROSITE" id="PS00059">
    <property type="entry name" value="ADH_ZINC"/>
    <property type="match status" value="1"/>
</dbReference>
<dbReference type="GO" id="GO:0008270">
    <property type="term" value="F:zinc ion binding"/>
    <property type="evidence" value="ECO:0007669"/>
    <property type="project" value="InterPro"/>
</dbReference>
<dbReference type="GO" id="GO:0005739">
    <property type="term" value="C:mitochondrion"/>
    <property type="evidence" value="ECO:0007669"/>
    <property type="project" value="UniProtKB-SubCell"/>
</dbReference>
<proteinExistence type="predicted"/>
<evidence type="ECO:0000256" key="6">
    <source>
        <dbReference type="ARBA" id="ARBA00031181"/>
    </source>
</evidence>
<dbReference type="PANTHER" id="PTHR43176:SF3">
    <property type="entry name" value="3-HYDROXYISOBUTYRYL-COA HYDROLASE, MITOCHONDRIAL"/>
    <property type="match status" value="1"/>
</dbReference>
<dbReference type="GeneID" id="13290203"/>
<dbReference type="FunCoup" id="E4ZZC3">
    <property type="interactions" value="638"/>
</dbReference>
<keyword evidence="5" id="KW-0496">Mitochondrion</keyword>
<dbReference type="STRING" id="985895.E4ZZC3"/>
<feature type="region of interest" description="Disordered" evidence="7">
    <location>
        <begin position="568"/>
        <end position="602"/>
    </location>
</feature>
<feature type="domain" description="Enoyl-CoA hydratase/isomerase" evidence="8">
    <location>
        <begin position="69"/>
        <end position="416"/>
    </location>
</feature>
<protein>
    <recommendedName>
        <fullName evidence="3">3-hydroxyisobutyryl-CoA hydrolase</fullName>
        <ecNumber evidence="3">3.1.2.4</ecNumber>
    </recommendedName>
    <alternativeName>
        <fullName evidence="6">3-hydroxyisobutyryl-coenzyme A hydrolase</fullName>
    </alternativeName>
</protein>
<evidence type="ECO:0000313" key="10">
    <source>
        <dbReference type="Proteomes" id="UP000002668"/>
    </source>
</evidence>
<dbReference type="GO" id="GO:0006574">
    <property type="term" value="P:L-valine catabolic process"/>
    <property type="evidence" value="ECO:0007669"/>
    <property type="project" value="TreeGrafter"/>
</dbReference>
<organism evidence="10">
    <name type="scientific">Leptosphaeria maculans (strain JN3 / isolate v23.1.3 / race Av1-4-5-6-7-8)</name>
    <name type="common">Blackleg fungus</name>
    <name type="synonym">Phoma lingam</name>
    <dbReference type="NCBI Taxonomy" id="985895"/>
    <lineage>
        <taxon>Eukaryota</taxon>
        <taxon>Fungi</taxon>
        <taxon>Dikarya</taxon>
        <taxon>Ascomycota</taxon>
        <taxon>Pezizomycotina</taxon>
        <taxon>Dothideomycetes</taxon>
        <taxon>Pleosporomycetidae</taxon>
        <taxon>Pleosporales</taxon>
        <taxon>Pleosporineae</taxon>
        <taxon>Leptosphaeriaceae</taxon>
        <taxon>Plenodomus</taxon>
        <taxon>Plenodomus lingam/Leptosphaeria maculans species complex</taxon>
    </lineage>
</organism>
<keyword evidence="4" id="KW-0378">Hydrolase</keyword>
<dbReference type="eggNOG" id="KOG1684">
    <property type="taxonomic scope" value="Eukaryota"/>
</dbReference>
<dbReference type="VEuPathDB" id="FungiDB:LEMA_P109830.1"/>
<dbReference type="EC" id="3.1.2.4" evidence="3"/>
<accession>E4ZZC3</accession>
<evidence type="ECO:0000256" key="3">
    <source>
        <dbReference type="ARBA" id="ARBA00011915"/>
    </source>
</evidence>
<comment type="subcellular location">
    <subcellularLocation>
        <location evidence="2">Mitochondrion</location>
    </subcellularLocation>
</comment>